<keyword evidence="3" id="KW-0812">Transmembrane</keyword>
<feature type="compositionally biased region" description="Low complexity" evidence="2">
    <location>
        <begin position="65"/>
        <end position="90"/>
    </location>
</feature>
<gene>
    <name evidence="5" type="ORF">AGLY_006865</name>
</gene>
<dbReference type="Gene3D" id="1.20.1250.20">
    <property type="entry name" value="MFS general substrate transporter like domains"/>
    <property type="match status" value="2"/>
</dbReference>
<feature type="transmembrane region" description="Helical" evidence="3">
    <location>
        <begin position="237"/>
        <end position="255"/>
    </location>
</feature>
<dbReference type="InterPro" id="IPR036259">
    <property type="entry name" value="MFS_trans_sf"/>
</dbReference>
<accession>A0A6G0TS62</accession>
<dbReference type="InterPro" id="IPR011701">
    <property type="entry name" value="MFS"/>
</dbReference>
<dbReference type="InterPro" id="IPR050327">
    <property type="entry name" value="Proton-linked_MCT"/>
</dbReference>
<feature type="transmembrane region" description="Helical" evidence="3">
    <location>
        <begin position="261"/>
        <end position="288"/>
    </location>
</feature>
<feature type="region of interest" description="Disordered" evidence="2">
    <location>
        <begin position="1"/>
        <end position="161"/>
    </location>
</feature>
<dbReference type="CDD" id="cd17352">
    <property type="entry name" value="MFS_MCT_SLC16"/>
    <property type="match status" value="1"/>
</dbReference>
<organism evidence="5 6">
    <name type="scientific">Aphis glycines</name>
    <name type="common">Soybean aphid</name>
    <dbReference type="NCBI Taxonomy" id="307491"/>
    <lineage>
        <taxon>Eukaryota</taxon>
        <taxon>Metazoa</taxon>
        <taxon>Ecdysozoa</taxon>
        <taxon>Arthropoda</taxon>
        <taxon>Hexapoda</taxon>
        <taxon>Insecta</taxon>
        <taxon>Pterygota</taxon>
        <taxon>Neoptera</taxon>
        <taxon>Paraneoptera</taxon>
        <taxon>Hemiptera</taxon>
        <taxon>Sternorrhyncha</taxon>
        <taxon>Aphidomorpha</taxon>
        <taxon>Aphidoidea</taxon>
        <taxon>Aphididae</taxon>
        <taxon>Aphidini</taxon>
        <taxon>Aphis</taxon>
        <taxon>Aphis</taxon>
    </lineage>
</organism>
<feature type="transmembrane region" description="Helical" evidence="3">
    <location>
        <begin position="295"/>
        <end position="315"/>
    </location>
</feature>
<dbReference type="AlphaFoldDB" id="A0A6G0TS62"/>
<feature type="compositionally biased region" description="Basic and acidic residues" evidence="2">
    <location>
        <begin position="30"/>
        <end position="59"/>
    </location>
</feature>
<keyword evidence="3" id="KW-0472">Membrane</keyword>
<comment type="subcellular location">
    <subcellularLocation>
        <location evidence="1">Membrane</location>
        <topology evidence="1">Multi-pass membrane protein</topology>
    </subcellularLocation>
</comment>
<feature type="transmembrane region" description="Helical" evidence="3">
    <location>
        <begin position="208"/>
        <end position="228"/>
    </location>
</feature>
<feature type="domain" description="Major facilitator superfamily (MFS) profile" evidence="4">
    <location>
        <begin position="168"/>
        <end position="836"/>
    </location>
</feature>
<dbReference type="Proteomes" id="UP000475862">
    <property type="component" value="Unassembled WGS sequence"/>
</dbReference>
<protein>
    <recommendedName>
        <fullName evidence="4">Major facilitator superfamily (MFS) profile domain-containing protein</fullName>
    </recommendedName>
</protein>
<evidence type="ECO:0000256" key="1">
    <source>
        <dbReference type="ARBA" id="ARBA00004141"/>
    </source>
</evidence>
<dbReference type="GO" id="GO:0016020">
    <property type="term" value="C:membrane"/>
    <property type="evidence" value="ECO:0007669"/>
    <property type="project" value="UniProtKB-SubCell"/>
</dbReference>
<evidence type="ECO:0000313" key="5">
    <source>
        <dbReference type="EMBL" id="KAE9536803.1"/>
    </source>
</evidence>
<feature type="transmembrane region" description="Helical" evidence="3">
    <location>
        <begin position="321"/>
        <end position="343"/>
    </location>
</feature>
<dbReference type="Pfam" id="PF07690">
    <property type="entry name" value="MFS_1"/>
    <property type="match status" value="2"/>
</dbReference>
<dbReference type="EMBL" id="VYZN01000020">
    <property type="protein sequence ID" value="KAE9536803.1"/>
    <property type="molecule type" value="Genomic_DNA"/>
</dbReference>
<dbReference type="GO" id="GO:0008028">
    <property type="term" value="F:monocarboxylic acid transmembrane transporter activity"/>
    <property type="evidence" value="ECO:0007669"/>
    <property type="project" value="TreeGrafter"/>
</dbReference>
<dbReference type="PANTHER" id="PTHR11360">
    <property type="entry name" value="MONOCARBOXYLATE TRANSPORTER"/>
    <property type="match status" value="1"/>
</dbReference>
<evidence type="ECO:0000259" key="4">
    <source>
        <dbReference type="PROSITE" id="PS50850"/>
    </source>
</evidence>
<keyword evidence="3" id="KW-1133">Transmembrane helix</keyword>
<feature type="transmembrane region" description="Helical" evidence="3">
    <location>
        <begin position="692"/>
        <end position="711"/>
    </location>
</feature>
<name>A0A6G0TS62_APHGL</name>
<feature type="compositionally biased region" description="Basic and acidic residues" evidence="2">
    <location>
        <begin position="1"/>
        <end position="15"/>
    </location>
</feature>
<dbReference type="SUPFAM" id="SSF103473">
    <property type="entry name" value="MFS general substrate transporter"/>
    <property type="match status" value="1"/>
</dbReference>
<reference evidence="5 6" key="1">
    <citation type="submission" date="2019-08" db="EMBL/GenBank/DDBJ databases">
        <title>The genome of the soybean aphid Biotype 1, its phylome, world population structure and adaptation to the North American continent.</title>
        <authorList>
            <person name="Giordano R."/>
            <person name="Donthu R.K."/>
            <person name="Hernandez A.G."/>
            <person name="Wright C.L."/>
            <person name="Zimin A.V."/>
        </authorList>
    </citation>
    <scope>NUCLEOTIDE SEQUENCE [LARGE SCALE GENOMIC DNA]</scope>
    <source>
        <tissue evidence="5">Whole aphids</tissue>
    </source>
</reference>
<dbReference type="FunFam" id="1.20.1250.20:FF:000505">
    <property type="entry name" value="Predicted protein"/>
    <property type="match status" value="1"/>
</dbReference>
<feature type="transmembrane region" description="Helical" evidence="3">
    <location>
        <begin position="782"/>
        <end position="800"/>
    </location>
</feature>
<evidence type="ECO:0000256" key="2">
    <source>
        <dbReference type="SAM" id="MobiDB-lite"/>
    </source>
</evidence>
<sequence length="885" mass="97511">MADNDVNKAAEHAGADEYIALKKNATNDRIPPEKETNDLLRRGVKYDDGGDKSVGDDKQRRCKPSVSRNNGDNSSNSDSSNRSSSCSNDKSNNKITIENRNHVTFYKNDEPTDDDSSNGGGGCSKHHHRVHDSYASYTPTTTATDSDESSSSSSSSDLHNRAPDGGWGWVVVFASFMVNMIADGVTFSFGVIFIEFEKYFEEGKSKTAWIGSLFMAVPLLSGPIASFLTDRYGCQKVTIIGAIIASTGFVISAFADSLFTLFITFGLISGFGLSLCYVAAVVIVAYYFDKKRSLATGLSVCGSGIGTFVFAPLNHELLSYYGWRGCTLILAGLFLNLCVFGMLMRDLPWTKERAQNEWKRKKDARLQKRRLKFTASYDRHSQHTQLPSSPTSGCGAAGKDDLMDPAHPGVVVSFLQGEDGGSGGGGMTAQSVGRGGGGMHDCCAAAKDQRLCNSLVNLPTFVNNHENVPLEVIEALTQKKQLYSVLVQNYPSLLIPSKSFSDSGRINESGNMSPTQSLHVNQIIGIQKLIESQENKTDSVSGKSNQVGIMKINNGTNIILKNGDYDWWIKKDNPQVKRLQTAYLQDIKIHRHSLTYRGAMLNINRYRLRASSCPNIYRNSMTTIAKEKHEWSAGLWELWYLLLDMMDFSHFKNMPFLLFAISNFLLYTWYDVPYVYIADLAIKKGHSDEDASYLISLIGILNMFGEILLGWAGDKAWVNANMVYAVSMVLCGLVIALVPVFGSYLSLGVLSGFFGLFISANYSFTSIILVEIISLERFTNAYGVLLLVQGIANLIGPPLAGGLYDITESYDLSFYLAGLFIALSGLLLFVHPIIKKMARYRRKQALLKNHKNKIMSIASNCKKCAAIEDNVIFTAKRRSSLATSV</sequence>
<feature type="transmembrane region" description="Helical" evidence="3">
    <location>
        <begin position="747"/>
        <end position="770"/>
    </location>
</feature>
<feature type="compositionally biased region" description="Polar residues" evidence="2">
    <location>
        <begin position="383"/>
        <end position="392"/>
    </location>
</feature>
<dbReference type="PROSITE" id="PS50850">
    <property type="entry name" value="MFS"/>
    <property type="match status" value="1"/>
</dbReference>
<feature type="region of interest" description="Disordered" evidence="2">
    <location>
        <begin position="377"/>
        <end position="399"/>
    </location>
</feature>
<dbReference type="PANTHER" id="PTHR11360:SF260">
    <property type="entry name" value="MFS DOMAIN-CONTAINING PROTEIN"/>
    <property type="match status" value="1"/>
</dbReference>
<evidence type="ECO:0000313" key="6">
    <source>
        <dbReference type="Proteomes" id="UP000475862"/>
    </source>
</evidence>
<feature type="compositionally biased region" description="Low complexity" evidence="2">
    <location>
        <begin position="133"/>
        <end position="157"/>
    </location>
</feature>
<dbReference type="InterPro" id="IPR020846">
    <property type="entry name" value="MFS_dom"/>
</dbReference>
<proteinExistence type="predicted"/>
<feature type="transmembrane region" description="Helical" evidence="3">
    <location>
        <begin position="812"/>
        <end position="834"/>
    </location>
</feature>
<keyword evidence="6" id="KW-1185">Reference proteome</keyword>
<comment type="caution">
    <text evidence="5">The sequence shown here is derived from an EMBL/GenBank/DDBJ whole genome shotgun (WGS) entry which is preliminary data.</text>
</comment>
<feature type="transmembrane region" description="Helical" evidence="3">
    <location>
        <begin position="654"/>
        <end position="672"/>
    </location>
</feature>
<feature type="transmembrane region" description="Helical" evidence="3">
    <location>
        <begin position="723"/>
        <end position="741"/>
    </location>
</feature>
<dbReference type="OrthoDB" id="410267at2759"/>
<feature type="transmembrane region" description="Helical" evidence="3">
    <location>
        <begin position="167"/>
        <end position="196"/>
    </location>
</feature>
<evidence type="ECO:0000256" key="3">
    <source>
        <dbReference type="SAM" id="Phobius"/>
    </source>
</evidence>